<dbReference type="AlphaFoldDB" id="A0AAV5AW61"/>
<dbReference type="InterPro" id="IPR032557">
    <property type="entry name" value="DUF4935"/>
</dbReference>
<sequence length="356" mass="41738">MMKDIIVLDTSIFIKENFLHGTKIKSLLSLSSKGIIEIYITAITYNELESKFVEHLDKAASNHQKFIKAWENCILKNSKAFDVFFKEINETSIKDEFTNNFKELINKDIIKLIPYKVIDIEPVFDCYFNSLPPFGEGKKKSEFPDAFSLELIKDFLSQNNSSAFMFSIDNDFIKCPLSNLTIRSDYDQYLDDKYKDLDKAKSDITKLLFSQNYNFLKQELIDWFKSNIDDISLYFDAVNWKEIYDLHISEVNVGDLEYKIVDIKEDYVIVEVTGDVDIEVSVLTDDEDTMYYDSDDKSYHYLEQNFECFEKKFRSKMIVTAEIISEEDYQGNFEIESINEGLEISFDISDKSNDYR</sequence>
<dbReference type="Pfam" id="PF16289">
    <property type="entry name" value="PIN_12"/>
    <property type="match status" value="1"/>
</dbReference>
<comment type="caution">
    <text evidence="2">The sequence shown here is derived from an EMBL/GenBank/DDBJ whole genome shotgun (WGS) entry which is preliminary data.</text>
</comment>
<gene>
    <name evidence="2" type="ORF">RCZ15_06420</name>
    <name evidence="3" type="ORF">RCZ16_10490</name>
</gene>
<accession>A0AAV5AW61</accession>
<organism evidence="2 4">
    <name type="scientific">Capnocytophaga catalasegens</name>
    <dbReference type="NCBI Taxonomy" id="1004260"/>
    <lineage>
        <taxon>Bacteria</taxon>
        <taxon>Pseudomonadati</taxon>
        <taxon>Bacteroidota</taxon>
        <taxon>Flavobacteriia</taxon>
        <taxon>Flavobacteriales</taxon>
        <taxon>Flavobacteriaceae</taxon>
        <taxon>Capnocytophaga</taxon>
    </lineage>
</organism>
<dbReference type="Proteomes" id="UP001207736">
    <property type="component" value="Unassembled WGS sequence"/>
</dbReference>
<dbReference type="EMBL" id="BQKB01000018">
    <property type="protein sequence ID" value="GJM52732.1"/>
    <property type="molecule type" value="Genomic_DNA"/>
</dbReference>
<dbReference type="EMBL" id="BQKA01000012">
    <property type="protein sequence ID" value="GJM49667.1"/>
    <property type="molecule type" value="Genomic_DNA"/>
</dbReference>
<evidence type="ECO:0000313" key="2">
    <source>
        <dbReference type="EMBL" id="GJM49667.1"/>
    </source>
</evidence>
<name>A0AAV5AW61_9FLAO</name>
<reference evidence="2 5" key="1">
    <citation type="submission" date="2021-11" db="EMBL/GenBank/DDBJ databases">
        <title>Draft genome sequence of Capnocytophaga sp. strain KC07075 isolated from cat oral cavity.</title>
        <authorList>
            <person name="Suzuki M."/>
            <person name="Imaoka K."/>
            <person name="Kimura M."/>
            <person name="Morikawa S."/>
            <person name="Maeda K."/>
        </authorList>
    </citation>
    <scope>NUCLEOTIDE SEQUENCE</scope>
    <source>
        <strain evidence="2">KC07075</strain>
        <strain evidence="3 5">KC07079</strain>
    </source>
</reference>
<evidence type="ECO:0000313" key="3">
    <source>
        <dbReference type="EMBL" id="GJM52732.1"/>
    </source>
</evidence>
<evidence type="ECO:0000313" key="4">
    <source>
        <dbReference type="Proteomes" id="UP001207736"/>
    </source>
</evidence>
<evidence type="ECO:0000313" key="5">
    <source>
        <dbReference type="Proteomes" id="UP001208692"/>
    </source>
</evidence>
<proteinExistence type="predicted"/>
<dbReference type="Proteomes" id="UP001208692">
    <property type="component" value="Unassembled WGS sequence"/>
</dbReference>
<evidence type="ECO:0000259" key="1">
    <source>
        <dbReference type="Pfam" id="PF16289"/>
    </source>
</evidence>
<protein>
    <recommendedName>
        <fullName evidence="1">DUF4935 domain-containing protein</fullName>
    </recommendedName>
</protein>
<keyword evidence="5" id="KW-1185">Reference proteome</keyword>
<feature type="domain" description="DUF4935" evidence="1">
    <location>
        <begin position="6"/>
        <end position="172"/>
    </location>
</feature>